<keyword evidence="8" id="KW-0798">TonB box</keyword>
<comment type="similarity">
    <text evidence="11">Belongs to the TonB-dependent receptor family.</text>
</comment>
<evidence type="ECO:0000256" key="9">
    <source>
        <dbReference type="ARBA" id="ARBA00023136"/>
    </source>
</evidence>
<evidence type="ECO:0000256" key="4">
    <source>
        <dbReference type="ARBA" id="ARBA00022496"/>
    </source>
</evidence>
<dbReference type="SUPFAM" id="SSF56935">
    <property type="entry name" value="Porins"/>
    <property type="match status" value="1"/>
</dbReference>
<protein>
    <recommendedName>
        <fullName evidence="12">TonB-dependent receptor plug domain-containing protein</fullName>
    </recommendedName>
</protein>
<dbReference type="PROSITE" id="PS52016">
    <property type="entry name" value="TONB_DEPENDENT_REC_3"/>
    <property type="match status" value="1"/>
</dbReference>
<dbReference type="PANTHER" id="PTHR32552">
    <property type="entry name" value="FERRICHROME IRON RECEPTOR-RELATED"/>
    <property type="match status" value="1"/>
</dbReference>
<dbReference type="Gene3D" id="2.40.170.20">
    <property type="entry name" value="TonB-dependent receptor, beta-barrel domain"/>
    <property type="match status" value="1"/>
</dbReference>
<evidence type="ECO:0000256" key="3">
    <source>
        <dbReference type="ARBA" id="ARBA00022452"/>
    </source>
</evidence>
<evidence type="ECO:0000259" key="12">
    <source>
        <dbReference type="Pfam" id="PF07715"/>
    </source>
</evidence>
<keyword evidence="4" id="KW-0410">Iron transport</keyword>
<keyword evidence="7" id="KW-0406">Ion transport</keyword>
<keyword evidence="5 11" id="KW-0812">Transmembrane</keyword>
<keyword evidence="2 11" id="KW-0813">Transport</keyword>
<keyword evidence="6" id="KW-0408">Iron</keyword>
<evidence type="ECO:0000256" key="5">
    <source>
        <dbReference type="ARBA" id="ARBA00022692"/>
    </source>
</evidence>
<keyword evidence="3 11" id="KW-1134">Transmembrane beta strand</keyword>
<accession>D6PDT2</accession>
<evidence type="ECO:0000313" key="13">
    <source>
        <dbReference type="EMBL" id="ADD93883.1"/>
    </source>
</evidence>
<evidence type="ECO:0000256" key="6">
    <source>
        <dbReference type="ARBA" id="ARBA00023004"/>
    </source>
</evidence>
<reference evidence="13" key="1">
    <citation type="journal article" date="2010" name="ISME J.">
        <title>Metagenome of the Mediterranean deep chlorophyll maximum studied by direct and fosmid library 454 pyrosequencing.</title>
        <authorList>
            <person name="Ghai R."/>
            <person name="Martin-Cuadrado A.B."/>
            <person name="Molto A.G."/>
            <person name="Heredia I.G."/>
            <person name="Cabrera R."/>
            <person name="Martin J."/>
            <person name="Verdu M."/>
            <person name="Deschamps P."/>
            <person name="Moreira D."/>
            <person name="Lopez-Garcia P."/>
            <person name="Mira A."/>
            <person name="Rodriguez-Valera F."/>
        </authorList>
    </citation>
    <scope>NUCLEOTIDE SEQUENCE</scope>
</reference>
<dbReference type="GO" id="GO:0006826">
    <property type="term" value="P:iron ion transport"/>
    <property type="evidence" value="ECO:0007669"/>
    <property type="project" value="UniProtKB-KW"/>
</dbReference>
<comment type="subcellular location">
    <subcellularLocation>
        <location evidence="1 11">Cell outer membrane</location>
        <topology evidence="1 11">Multi-pass membrane protein</topology>
    </subcellularLocation>
</comment>
<evidence type="ECO:0000256" key="10">
    <source>
        <dbReference type="ARBA" id="ARBA00023237"/>
    </source>
</evidence>
<dbReference type="PANTHER" id="PTHR32552:SF81">
    <property type="entry name" value="TONB-DEPENDENT OUTER MEMBRANE RECEPTOR"/>
    <property type="match status" value="1"/>
</dbReference>
<dbReference type="InterPro" id="IPR036942">
    <property type="entry name" value="Beta-barrel_TonB_sf"/>
</dbReference>
<dbReference type="GO" id="GO:0009279">
    <property type="term" value="C:cell outer membrane"/>
    <property type="evidence" value="ECO:0007669"/>
    <property type="project" value="UniProtKB-SubCell"/>
</dbReference>
<keyword evidence="9 11" id="KW-0472">Membrane</keyword>
<evidence type="ECO:0000256" key="7">
    <source>
        <dbReference type="ARBA" id="ARBA00023065"/>
    </source>
</evidence>
<name>D6PDT2_9BACT</name>
<dbReference type="InterPro" id="IPR012910">
    <property type="entry name" value="Plug_dom"/>
</dbReference>
<dbReference type="AlphaFoldDB" id="D6PDT2"/>
<proteinExistence type="inferred from homology"/>
<keyword evidence="10 11" id="KW-0998">Cell outer membrane</keyword>
<evidence type="ECO:0000256" key="8">
    <source>
        <dbReference type="ARBA" id="ARBA00023077"/>
    </source>
</evidence>
<feature type="domain" description="TonB-dependent receptor plug" evidence="12">
    <location>
        <begin position="2"/>
        <end position="108"/>
    </location>
</feature>
<evidence type="ECO:0000256" key="1">
    <source>
        <dbReference type="ARBA" id="ARBA00004571"/>
    </source>
</evidence>
<organism evidence="13">
    <name type="scientific">uncultured marine bacterium MedDCM-OCT-S08-C1463</name>
    <dbReference type="NCBI Taxonomy" id="743071"/>
    <lineage>
        <taxon>Bacteria</taxon>
        <taxon>environmental samples</taxon>
    </lineage>
</organism>
<sequence>MQDVPIAVSAFTDEVLADRQIEYASDLQLQVPGLSYSSNTFSGGGFSIRGITNFLTAASGDAGVEVHINGAPLGTTSTNEIGYLDMSRVEVLRGPQGTLFGRNSTGGVVNMITNVPDLDAFSGSANIQYGADAEKMIKMMLNVPISDTLGARFAISTFERDGVTKNLNSAATDDFDNRDSYMWRASFRWEADDDLTLDFMHQAYDEESARTQRQGAFCEVGGNAVQGCVIGGTQTFHTVHPMSTGSTVPLTLGQLLAGFYLPNPNEVGANGAAGSGRVYVPQGAAAVGLVDVGINKPNDYFQANVIRSPMHSAQESTSQLRLEKSFDQGSLSVSYLDNRRQFYRDTISASEETTSLRFSAGARALPVHMDKGDAGYSAALGTGLPIGYSNRVIRPQCDMFTMKDASFCPGGAGIAGYFNHPVSGDASQSDDRSKSVEIKYQSDMDGMFNFLVGAIDISNSSTSFMMYMQLVLQ</sequence>
<evidence type="ECO:0000256" key="11">
    <source>
        <dbReference type="PROSITE-ProRule" id="PRU01360"/>
    </source>
</evidence>
<evidence type="ECO:0000256" key="2">
    <source>
        <dbReference type="ARBA" id="ARBA00022448"/>
    </source>
</evidence>
<dbReference type="InterPro" id="IPR039426">
    <property type="entry name" value="TonB-dep_rcpt-like"/>
</dbReference>
<dbReference type="EMBL" id="GU943002">
    <property type="protein sequence ID" value="ADD93883.1"/>
    <property type="molecule type" value="Genomic_DNA"/>
</dbReference>
<dbReference type="Pfam" id="PF07715">
    <property type="entry name" value="Plug"/>
    <property type="match status" value="1"/>
</dbReference>